<dbReference type="EMBL" id="JAADAI010000562">
    <property type="protein sequence ID" value="NCS59736.1"/>
    <property type="molecule type" value="Genomic_DNA"/>
</dbReference>
<dbReference type="AlphaFoldDB" id="A0A966L8W9"/>
<accession>A0A966L8W9</accession>
<evidence type="ECO:0000313" key="2">
    <source>
        <dbReference type="Proteomes" id="UP000799330"/>
    </source>
</evidence>
<evidence type="ECO:0000313" key="1">
    <source>
        <dbReference type="EMBL" id="NCS59736.1"/>
    </source>
</evidence>
<proteinExistence type="predicted"/>
<name>A0A966L8W9_MICAE</name>
<gene>
    <name evidence="1" type="ORF">GPJ16_24240</name>
</gene>
<organism evidence="1 2">
    <name type="scientific">Microcystis aeruginosa G11-04</name>
    <dbReference type="NCBI Taxonomy" id="2685956"/>
    <lineage>
        <taxon>Bacteria</taxon>
        <taxon>Bacillati</taxon>
        <taxon>Cyanobacteriota</taxon>
        <taxon>Cyanophyceae</taxon>
        <taxon>Oscillatoriophycideae</taxon>
        <taxon>Chroococcales</taxon>
        <taxon>Microcystaceae</taxon>
        <taxon>Microcystis</taxon>
    </lineage>
</organism>
<comment type="caution">
    <text evidence="1">The sequence shown here is derived from an EMBL/GenBank/DDBJ whole genome shotgun (WGS) entry which is preliminary data.</text>
</comment>
<reference evidence="1" key="1">
    <citation type="journal article" date="2019" name="Mol. Ecol.">
        <title>Genome evolution and host-microbiome shifts correspond with intraspecific niche divergence within harmful algal bloom-forming Microcystis aeruginosa.</title>
        <authorList>
            <person name="Jackrel S.L."/>
            <person name="White J.D."/>
            <person name="Evans J.T."/>
            <person name="Buffin K."/>
            <person name="Hayden K."/>
            <person name="Sarnelle O."/>
            <person name="Denef V.J."/>
        </authorList>
    </citation>
    <scope>NUCLEOTIDE SEQUENCE</scope>
    <source>
        <strain evidence="1">G11-04</strain>
    </source>
</reference>
<protein>
    <submittedName>
        <fullName evidence="1">Uncharacterized protein</fullName>
    </submittedName>
</protein>
<dbReference type="Proteomes" id="UP000799330">
    <property type="component" value="Unassembled WGS sequence"/>
</dbReference>
<feature type="non-terminal residue" evidence="1">
    <location>
        <position position="60"/>
    </location>
</feature>
<sequence>MSNLTDVTSSGLTLTNTTLDMSKVTEMSWTSWVLNQGTNLDLSQANNISYSNFWVRDGVK</sequence>